<dbReference type="AlphaFoldDB" id="A0A3P7T639"/>
<feature type="region of interest" description="Disordered" evidence="1">
    <location>
        <begin position="41"/>
        <end position="62"/>
    </location>
</feature>
<feature type="compositionally biased region" description="Acidic residues" evidence="1">
    <location>
        <begin position="53"/>
        <end position="62"/>
    </location>
</feature>
<keyword evidence="3" id="KW-1185">Reference proteome</keyword>
<protein>
    <submittedName>
        <fullName evidence="2">Uncharacterized protein</fullName>
    </submittedName>
</protein>
<proteinExistence type="predicted"/>
<name>A0A3P7T639_9BILA</name>
<evidence type="ECO:0000313" key="2">
    <source>
        <dbReference type="EMBL" id="VDO16456.1"/>
    </source>
</evidence>
<evidence type="ECO:0000313" key="3">
    <source>
        <dbReference type="Proteomes" id="UP000280834"/>
    </source>
</evidence>
<dbReference type="EMBL" id="UZAG01004156">
    <property type="protein sequence ID" value="VDO16456.1"/>
    <property type="molecule type" value="Genomic_DNA"/>
</dbReference>
<evidence type="ECO:0000256" key="1">
    <source>
        <dbReference type="SAM" id="MobiDB-lite"/>
    </source>
</evidence>
<accession>A0A3P7T639</accession>
<reference evidence="2 3" key="1">
    <citation type="submission" date="2018-11" db="EMBL/GenBank/DDBJ databases">
        <authorList>
            <consortium name="Pathogen Informatics"/>
        </authorList>
    </citation>
    <scope>NUCLEOTIDE SEQUENCE [LARGE SCALE GENOMIC DNA]</scope>
</reference>
<gene>
    <name evidence="2" type="ORF">BTMF_LOCUS4270</name>
</gene>
<organism evidence="2 3">
    <name type="scientific">Brugia timori</name>
    <dbReference type="NCBI Taxonomy" id="42155"/>
    <lineage>
        <taxon>Eukaryota</taxon>
        <taxon>Metazoa</taxon>
        <taxon>Ecdysozoa</taxon>
        <taxon>Nematoda</taxon>
        <taxon>Chromadorea</taxon>
        <taxon>Rhabditida</taxon>
        <taxon>Spirurina</taxon>
        <taxon>Spiruromorpha</taxon>
        <taxon>Filarioidea</taxon>
        <taxon>Onchocercidae</taxon>
        <taxon>Brugia</taxon>
    </lineage>
</organism>
<sequence length="62" mass="7697">MRYDSELDRCVYEPTELAQEFRKFDLKTPWELMPNFRNESMMSRYEQVSLEEPKEEDEKDKK</sequence>
<dbReference type="Proteomes" id="UP000280834">
    <property type="component" value="Unassembled WGS sequence"/>
</dbReference>